<keyword evidence="3" id="KW-1185">Reference proteome</keyword>
<reference evidence="2" key="1">
    <citation type="journal article" date="2022" name="bioRxiv">
        <title>Sequencing and chromosome-scale assembly of the giantPleurodeles waltlgenome.</title>
        <authorList>
            <person name="Brown T."/>
            <person name="Elewa A."/>
            <person name="Iarovenko S."/>
            <person name="Subramanian E."/>
            <person name="Araus A.J."/>
            <person name="Petzold A."/>
            <person name="Susuki M."/>
            <person name="Suzuki K.-i.T."/>
            <person name="Hayashi T."/>
            <person name="Toyoda A."/>
            <person name="Oliveira C."/>
            <person name="Osipova E."/>
            <person name="Leigh N.D."/>
            <person name="Simon A."/>
            <person name="Yun M.H."/>
        </authorList>
    </citation>
    <scope>NUCLEOTIDE SEQUENCE</scope>
    <source>
        <strain evidence="2">20211129_DDA</strain>
        <tissue evidence="2">Liver</tissue>
    </source>
</reference>
<name>A0AAV7LNC9_PLEWA</name>
<accession>A0AAV7LNC9</accession>
<feature type="compositionally biased region" description="Basic residues" evidence="1">
    <location>
        <begin position="83"/>
        <end position="96"/>
    </location>
</feature>
<dbReference type="Proteomes" id="UP001066276">
    <property type="component" value="Chromosome 11"/>
</dbReference>
<comment type="caution">
    <text evidence="2">The sequence shown here is derived from an EMBL/GenBank/DDBJ whole genome shotgun (WGS) entry which is preliminary data.</text>
</comment>
<proteinExistence type="predicted"/>
<sequence length="119" mass="13458">MSQRRELSACLVTPTLEEPVSSAALPGATDQLSGEELRREQRPDGRNTEVRRHHRCSREGSISLLAKCQRGSRRSSTQEEHRRRAPHAIGARRRPRHTQDIAKRCARPSPRVFRCAGQG</sequence>
<evidence type="ECO:0000256" key="1">
    <source>
        <dbReference type="SAM" id="MobiDB-lite"/>
    </source>
</evidence>
<gene>
    <name evidence="2" type="ORF">NDU88_005008</name>
</gene>
<evidence type="ECO:0000313" key="3">
    <source>
        <dbReference type="Proteomes" id="UP001066276"/>
    </source>
</evidence>
<protein>
    <submittedName>
        <fullName evidence="2">Uncharacterized protein</fullName>
    </submittedName>
</protein>
<organism evidence="2 3">
    <name type="scientific">Pleurodeles waltl</name>
    <name type="common">Iberian ribbed newt</name>
    <dbReference type="NCBI Taxonomy" id="8319"/>
    <lineage>
        <taxon>Eukaryota</taxon>
        <taxon>Metazoa</taxon>
        <taxon>Chordata</taxon>
        <taxon>Craniata</taxon>
        <taxon>Vertebrata</taxon>
        <taxon>Euteleostomi</taxon>
        <taxon>Amphibia</taxon>
        <taxon>Batrachia</taxon>
        <taxon>Caudata</taxon>
        <taxon>Salamandroidea</taxon>
        <taxon>Salamandridae</taxon>
        <taxon>Pleurodelinae</taxon>
        <taxon>Pleurodeles</taxon>
    </lineage>
</organism>
<dbReference type="EMBL" id="JANPWB010000015">
    <property type="protein sequence ID" value="KAJ1091894.1"/>
    <property type="molecule type" value="Genomic_DNA"/>
</dbReference>
<feature type="compositionally biased region" description="Basic and acidic residues" evidence="1">
    <location>
        <begin position="35"/>
        <end position="50"/>
    </location>
</feature>
<dbReference type="AlphaFoldDB" id="A0AAV7LNC9"/>
<evidence type="ECO:0000313" key="2">
    <source>
        <dbReference type="EMBL" id="KAJ1091894.1"/>
    </source>
</evidence>
<feature type="region of interest" description="Disordered" evidence="1">
    <location>
        <begin position="1"/>
        <end position="119"/>
    </location>
</feature>